<accession>A0A562E510</accession>
<proteinExistence type="predicted"/>
<feature type="region of interest" description="Disordered" evidence="1">
    <location>
        <begin position="1"/>
        <end position="47"/>
    </location>
</feature>
<evidence type="ECO:0000313" key="2">
    <source>
        <dbReference type="EMBL" id="TWH17085.1"/>
    </source>
</evidence>
<gene>
    <name evidence="2" type="ORF">L618_000200001660</name>
</gene>
<reference evidence="2 3" key="1">
    <citation type="submission" date="2019-07" db="EMBL/GenBank/DDBJ databases">
        <title>Genome sequencing of lignin-degrading bacterial isolates.</title>
        <authorList>
            <person name="Gladden J."/>
        </authorList>
    </citation>
    <scope>NUCLEOTIDE SEQUENCE [LARGE SCALE GENOMIC DNA]</scope>
    <source>
        <strain evidence="2 3">J45</strain>
    </source>
</reference>
<sequence length="47" mass="5182">MTVTKIGGKSAKEHGEDTEKDREDAERSFLPDSVTIEAPKARIPSPR</sequence>
<name>A0A562E510_RHORH</name>
<feature type="compositionally biased region" description="Basic and acidic residues" evidence="1">
    <location>
        <begin position="10"/>
        <end position="29"/>
    </location>
</feature>
<evidence type="ECO:0000313" key="3">
    <source>
        <dbReference type="Proteomes" id="UP000317573"/>
    </source>
</evidence>
<organism evidence="2 3">
    <name type="scientific">Rhodococcus rhodochrous J45</name>
    <dbReference type="NCBI Taxonomy" id="935266"/>
    <lineage>
        <taxon>Bacteria</taxon>
        <taxon>Bacillati</taxon>
        <taxon>Actinomycetota</taxon>
        <taxon>Actinomycetes</taxon>
        <taxon>Mycobacteriales</taxon>
        <taxon>Nocardiaceae</taxon>
        <taxon>Rhodococcus</taxon>
    </lineage>
</organism>
<protein>
    <submittedName>
        <fullName evidence="2">Uncharacterized protein</fullName>
    </submittedName>
</protein>
<dbReference type="Proteomes" id="UP000317573">
    <property type="component" value="Unassembled WGS sequence"/>
</dbReference>
<evidence type="ECO:0000256" key="1">
    <source>
        <dbReference type="SAM" id="MobiDB-lite"/>
    </source>
</evidence>
<dbReference type="AlphaFoldDB" id="A0A562E510"/>
<comment type="caution">
    <text evidence="2">The sequence shown here is derived from an EMBL/GenBank/DDBJ whole genome shotgun (WGS) entry which is preliminary data.</text>
</comment>
<dbReference type="EMBL" id="VLJT01000017">
    <property type="protein sequence ID" value="TWH17085.1"/>
    <property type="molecule type" value="Genomic_DNA"/>
</dbReference>